<accession>A0ACA9JZR4</accession>
<organism evidence="1 2">
    <name type="scientific">Acaulospora colombiana</name>
    <dbReference type="NCBI Taxonomy" id="27376"/>
    <lineage>
        <taxon>Eukaryota</taxon>
        <taxon>Fungi</taxon>
        <taxon>Fungi incertae sedis</taxon>
        <taxon>Mucoromycota</taxon>
        <taxon>Glomeromycotina</taxon>
        <taxon>Glomeromycetes</taxon>
        <taxon>Diversisporales</taxon>
        <taxon>Acaulosporaceae</taxon>
        <taxon>Acaulospora</taxon>
    </lineage>
</organism>
<gene>
    <name evidence="1" type="ORF">ACOLOM_LOCUS398</name>
</gene>
<keyword evidence="2" id="KW-1185">Reference proteome</keyword>
<proteinExistence type="predicted"/>
<dbReference type="Proteomes" id="UP000789525">
    <property type="component" value="Unassembled WGS sequence"/>
</dbReference>
<reference evidence="1" key="1">
    <citation type="submission" date="2021-06" db="EMBL/GenBank/DDBJ databases">
        <authorList>
            <person name="Kallberg Y."/>
            <person name="Tangrot J."/>
            <person name="Rosling A."/>
        </authorList>
    </citation>
    <scope>NUCLEOTIDE SEQUENCE</scope>
    <source>
        <strain evidence="1">CL356</strain>
    </source>
</reference>
<comment type="caution">
    <text evidence="1">The sequence shown here is derived from an EMBL/GenBank/DDBJ whole genome shotgun (WGS) entry which is preliminary data.</text>
</comment>
<dbReference type="EMBL" id="CAJVPT010000386">
    <property type="protein sequence ID" value="CAG8443827.1"/>
    <property type="molecule type" value="Genomic_DNA"/>
</dbReference>
<name>A0ACA9JZR4_9GLOM</name>
<evidence type="ECO:0000313" key="1">
    <source>
        <dbReference type="EMBL" id="CAG8443827.1"/>
    </source>
</evidence>
<sequence>MEHLNIEGIISQIEKFFKEIDCLIGLQSRNENVNSSEIQRKFTDGKVLIDETEGNDEERFKFYRHKYHATYSRFLKIIGETDKAKRQEELAKKYEYFVKIDTCETILFPEILPDDDNQYSNPEEMKAQEYVEELMRKIQGILENEKYLKPIRQVFNQLGGIPKDLESYRNIIGCEAVLNGIVNGISNEGQVFLDESYTLIPGEVKDDAESRVDTEQLVELLNLLMLLARKMAYSRRISFMRSVLDSSKKTDILFSNVLFTEENINKRTRELSLYFHPDRTKNRNSENWLQEEHRHLGDEIFKLTIEFRDELLESLMKNEDLNYHEKKADKHWKKAIDLRNAANEQWNKLKILKKEDIDIHSSKKLKSLSVPNGDLAYYEYRAACKIADKTKQIKKQSLNTDPFTQQELDNAKNIFYKVKSNNPTYVPPKPNNNSFNTQTSEKTMVQKHPFLDKETNRVSIKKEIAKIMILNGNRSLVNYKTSEEEILRVKRRAQSYRRIGGAAILQSSVSGTSAAMIIAEASAIASASSIVLAGALGVCLPICLIYCGVKLWQKGTATLKEPRIREELNELIARALKAYDEENYNQFLEELSRKNNEMSDGLLKLEEIDNPNTPKNVIDMLIDHGFRPDGVAYLLCLIGEVLGTGKVKVEGKTTNELRFFAKYIFKGALDGKLDSEAEKLDNRIKSYKSKYSAKNLYRLIGDIFLFKELKDYAYTDEEYISDFQRMPFKVRLDEMQIIAKINLAIIDLLENDKEEIERAKKDIKEIRNSIRNDFRFVNTVKSRSEVLEDFFWVMSGEECFESNEFEPAESKPHFIQFNS</sequence>
<evidence type="ECO:0000313" key="2">
    <source>
        <dbReference type="Proteomes" id="UP000789525"/>
    </source>
</evidence>
<protein>
    <submittedName>
        <fullName evidence="1">3609_t:CDS:1</fullName>
    </submittedName>
</protein>